<reference evidence="1" key="1">
    <citation type="submission" date="2025-08" db="UniProtKB">
        <authorList>
            <consortium name="Ensembl"/>
        </authorList>
    </citation>
    <scope>IDENTIFICATION</scope>
</reference>
<dbReference type="Proteomes" id="UP000261580">
    <property type="component" value="Unassembled WGS sequence"/>
</dbReference>
<protein>
    <submittedName>
        <fullName evidence="1">Uncharacterized protein</fullName>
    </submittedName>
</protein>
<accession>A0A3Q4GLV0</accession>
<dbReference type="STRING" id="32507.ENSNBRP00000007693"/>
<sequence length="56" mass="6497">MCSLIQSYWDMNKRCQCPMCNETFNTRPHLRVNTLLSEMVAQFKCEKPPACSLNLA</sequence>
<evidence type="ECO:0000313" key="2">
    <source>
        <dbReference type="Proteomes" id="UP000261580"/>
    </source>
</evidence>
<dbReference type="Gene3D" id="3.30.40.10">
    <property type="entry name" value="Zinc/RING finger domain, C3HC4 (zinc finger)"/>
    <property type="match status" value="1"/>
</dbReference>
<organism evidence="1 2">
    <name type="scientific">Neolamprologus brichardi</name>
    <name type="common">Fairy cichlid</name>
    <name type="synonym">Lamprologus brichardi</name>
    <dbReference type="NCBI Taxonomy" id="32507"/>
    <lineage>
        <taxon>Eukaryota</taxon>
        <taxon>Metazoa</taxon>
        <taxon>Chordata</taxon>
        <taxon>Craniata</taxon>
        <taxon>Vertebrata</taxon>
        <taxon>Euteleostomi</taxon>
        <taxon>Actinopterygii</taxon>
        <taxon>Neopterygii</taxon>
        <taxon>Teleostei</taxon>
        <taxon>Neoteleostei</taxon>
        <taxon>Acanthomorphata</taxon>
        <taxon>Ovalentaria</taxon>
        <taxon>Cichlomorphae</taxon>
        <taxon>Cichliformes</taxon>
        <taxon>Cichlidae</taxon>
        <taxon>African cichlids</taxon>
        <taxon>Pseudocrenilabrinae</taxon>
        <taxon>Lamprologini</taxon>
        <taxon>Neolamprologus</taxon>
    </lineage>
</organism>
<proteinExistence type="predicted"/>
<dbReference type="Bgee" id="ENSNBRG00000006002">
    <property type="expression patterns" value="Expressed in zone of skin and 3 other cell types or tissues"/>
</dbReference>
<dbReference type="InterPro" id="IPR013083">
    <property type="entry name" value="Znf_RING/FYVE/PHD"/>
</dbReference>
<name>A0A3Q4GLV0_NEOBR</name>
<evidence type="ECO:0000313" key="1">
    <source>
        <dbReference type="Ensembl" id="ENSNBRP00000007693.1"/>
    </source>
</evidence>
<dbReference type="AlphaFoldDB" id="A0A3Q4GLV0"/>
<dbReference type="Ensembl" id="ENSNBRT00000007905.1">
    <property type="protein sequence ID" value="ENSNBRP00000007693.1"/>
    <property type="gene ID" value="ENSNBRG00000006002.1"/>
</dbReference>
<reference evidence="1" key="2">
    <citation type="submission" date="2025-09" db="UniProtKB">
        <authorList>
            <consortium name="Ensembl"/>
        </authorList>
    </citation>
    <scope>IDENTIFICATION</scope>
</reference>
<keyword evidence="2" id="KW-1185">Reference proteome</keyword>
<dbReference type="SUPFAM" id="SSF57850">
    <property type="entry name" value="RING/U-box"/>
    <property type="match status" value="1"/>
</dbReference>